<name>A0AA38VSX9_9PEZI</name>
<sequence length="838" mass="91190">MDVDKLLEQLTLDEKIGLLAGIDFWHTYPVPRLGIPSIRLSDGPNGVRGTRFFGSVPSACLPCGTGIGATFDKDLVNEVGHLLADEAKAKGAHVILGPTINIQRTPLGGRGFESFSEDPILSGTLAASYCRGLEEKGITATPKHFVCNDMEHERMAVDSLVTERALREIYLMPFLVALRDGKPGAIMTSYNKMNGTHCSENERLLQGILRGEWGWDGLVMSDWFGTYSTSEAVKAGLDLEMPGPSRWRGASLNHAVNANKVPMKAINDRVRNVLKLVQKASQSGIPENAPEALLNRAEDRSLLRRVAADAIVLLKNEDSILPLKKSEKIAVIGPNAKIATYCGGGSASLNPYAAITPFDGIKGQASGDIVFSQGIYGHQMMPTLGRVLRTDDSKAGFTLKIYNDPPTAEKRRLVEVRHEVDSMLFFIDYKHPDLEPIWYADAEGIFTPEESGVYDFGLALQGTGKLYLDGELLVSNFENQRPGSSFLGSGTVEETGSRELVAGRQYRILAQWGCAKTSAMKIPGTIDFGHGGMRISGCKRLTHTQGIEEAVATARSVDQVVLFVGLSGEWETEGEDRETMALPPHTDELVAAVLGANPNTVVVVQSGTPVAMPWINTAKSVLHAWYGGNETGNAIADVVFGAVNPSGKLPLTFPRRLKDNPAHLNYRSEGGRCLYGEDVYVGYRFFDEAEVEPLFPFGYGLSYTTFSLSGLNIARKGDKKDEVDATVTVTNTGSVSGGCAVQLYVLPPQRLERGVPKRPVQELKAFGKVHDIPAGESRTVALKLNAVRDTSYWDETTDMWCSRKGEYGIKVGLSSRDEGAVEGTLSVEETRWWSGLRP</sequence>
<feature type="domain" description="PA14" evidence="11">
    <location>
        <begin position="392"/>
        <end position="551"/>
    </location>
</feature>
<evidence type="ECO:0000256" key="9">
    <source>
        <dbReference type="ARBA" id="ARBA00023326"/>
    </source>
</evidence>
<keyword evidence="9 10" id="KW-0624">Polysaccharide degradation</keyword>
<keyword evidence="6" id="KW-0325">Glycoprotein</keyword>
<dbReference type="SMART" id="SM00758">
    <property type="entry name" value="PA14"/>
    <property type="match status" value="1"/>
</dbReference>
<dbReference type="Proteomes" id="UP001174694">
    <property type="component" value="Unassembled WGS sequence"/>
</dbReference>
<accession>A0AA38VSX9</accession>
<evidence type="ECO:0000256" key="2">
    <source>
        <dbReference type="ARBA" id="ARBA00004987"/>
    </source>
</evidence>
<proteinExistence type="inferred from homology"/>
<evidence type="ECO:0000256" key="6">
    <source>
        <dbReference type="ARBA" id="ARBA00023180"/>
    </source>
</evidence>
<dbReference type="Gene3D" id="2.60.120.260">
    <property type="entry name" value="Galactose-binding domain-like"/>
    <property type="match status" value="1"/>
</dbReference>
<keyword evidence="13" id="KW-1185">Reference proteome</keyword>
<comment type="similarity">
    <text evidence="3 10">Belongs to the glycosyl hydrolase 3 family.</text>
</comment>
<dbReference type="PANTHER" id="PTHR42715:SF27">
    <property type="entry name" value="BETA-GLUCOSIDASE-RELATED"/>
    <property type="match status" value="1"/>
</dbReference>
<dbReference type="InterPro" id="IPR011658">
    <property type="entry name" value="PA14_dom"/>
</dbReference>
<dbReference type="GO" id="GO:0008422">
    <property type="term" value="F:beta-glucosidase activity"/>
    <property type="evidence" value="ECO:0007669"/>
    <property type="project" value="UniProtKB-EC"/>
</dbReference>
<dbReference type="Gene3D" id="3.20.20.300">
    <property type="entry name" value="Glycoside hydrolase, family 3, N-terminal domain"/>
    <property type="match status" value="1"/>
</dbReference>
<gene>
    <name evidence="12" type="ORF">NKR23_g6114</name>
</gene>
<dbReference type="Gene3D" id="2.60.40.10">
    <property type="entry name" value="Immunoglobulins"/>
    <property type="match status" value="1"/>
</dbReference>
<evidence type="ECO:0000259" key="11">
    <source>
        <dbReference type="PROSITE" id="PS51820"/>
    </source>
</evidence>
<dbReference type="EC" id="3.2.1.21" evidence="10"/>
<evidence type="ECO:0000313" key="12">
    <source>
        <dbReference type="EMBL" id="KAJ9144179.1"/>
    </source>
</evidence>
<dbReference type="Pfam" id="PF14310">
    <property type="entry name" value="Fn3-like"/>
    <property type="match status" value="1"/>
</dbReference>
<dbReference type="GO" id="GO:0030245">
    <property type="term" value="P:cellulose catabolic process"/>
    <property type="evidence" value="ECO:0007669"/>
    <property type="project" value="UniProtKB-KW"/>
</dbReference>
<dbReference type="InterPro" id="IPR026891">
    <property type="entry name" value="Fn3-like"/>
</dbReference>
<dbReference type="InterPro" id="IPR037524">
    <property type="entry name" value="PA14/GLEYA"/>
</dbReference>
<dbReference type="InterPro" id="IPR050288">
    <property type="entry name" value="Cellulose_deg_GH3"/>
</dbReference>
<evidence type="ECO:0000256" key="3">
    <source>
        <dbReference type="ARBA" id="ARBA00005336"/>
    </source>
</evidence>
<evidence type="ECO:0000256" key="7">
    <source>
        <dbReference type="ARBA" id="ARBA00023277"/>
    </source>
</evidence>
<dbReference type="Pfam" id="PF01915">
    <property type="entry name" value="Glyco_hydro_3_C"/>
    <property type="match status" value="1"/>
</dbReference>
<dbReference type="FunFam" id="3.20.20.300:FF:000006">
    <property type="entry name" value="Beta-glucosidase H"/>
    <property type="match status" value="1"/>
</dbReference>
<keyword evidence="8 10" id="KW-0326">Glycosidase</keyword>
<keyword evidence="7 10" id="KW-0119">Carbohydrate metabolism</keyword>
<dbReference type="Gene3D" id="3.40.50.1700">
    <property type="entry name" value="Glycoside hydrolase family 3 C-terminal domain"/>
    <property type="match status" value="1"/>
</dbReference>
<comment type="pathway">
    <text evidence="2 10">Glycan metabolism; cellulose degradation.</text>
</comment>
<dbReference type="PROSITE" id="PS51820">
    <property type="entry name" value="PA14"/>
    <property type="match status" value="1"/>
</dbReference>
<dbReference type="EMBL" id="JANBVO010000017">
    <property type="protein sequence ID" value="KAJ9144179.1"/>
    <property type="molecule type" value="Genomic_DNA"/>
</dbReference>
<dbReference type="Pfam" id="PF00933">
    <property type="entry name" value="Glyco_hydro_3"/>
    <property type="match status" value="1"/>
</dbReference>
<reference evidence="12" key="1">
    <citation type="submission" date="2022-07" db="EMBL/GenBank/DDBJ databases">
        <title>Fungi with potential for degradation of polypropylene.</title>
        <authorList>
            <person name="Gostincar C."/>
        </authorList>
    </citation>
    <scope>NUCLEOTIDE SEQUENCE</scope>
    <source>
        <strain evidence="12">EXF-13308</strain>
    </source>
</reference>
<dbReference type="Pfam" id="PF07691">
    <property type="entry name" value="PA14"/>
    <property type="match status" value="1"/>
</dbReference>
<dbReference type="InterPro" id="IPR036962">
    <property type="entry name" value="Glyco_hydro_3_N_sf"/>
</dbReference>
<keyword evidence="4 10" id="KW-0378">Hydrolase</keyword>
<dbReference type="InterPro" id="IPR013783">
    <property type="entry name" value="Ig-like_fold"/>
</dbReference>
<dbReference type="InterPro" id="IPR002772">
    <property type="entry name" value="Glyco_hydro_3_C"/>
</dbReference>
<keyword evidence="5" id="KW-0136">Cellulose degradation</keyword>
<dbReference type="SUPFAM" id="SSF52279">
    <property type="entry name" value="Beta-D-glucan exohydrolase, C-terminal domain"/>
    <property type="match status" value="1"/>
</dbReference>
<dbReference type="InterPro" id="IPR036881">
    <property type="entry name" value="Glyco_hydro_3_C_sf"/>
</dbReference>
<dbReference type="InterPro" id="IPR001764">
    <property type="entry name" value="Glyco_hydro_3_N"/>
</dbReference>
<evidence type="ECO:0000256" key="10">
    <source>
        <dbReference type="RuleBase" id="RU361161"/>
    </source>
</evidence>
<dbReference type="InterPro" id="IPR017853">
    <property type="entry name" value="GH"/>
</dbReference>
<evidence type="ECO:0000256" key="1">
    <source>
        <dbReference type="ARBA" id="ARBA00000448"/>
    </source>
</evidence>
<organism evidence="12 13">
    <name type="scientific">Pleurostoma richardsiae</name>
    <dbReference type="NCBI Taxonomy" id="41990"/>
    <lineage>
        <taxon>Eukaryota</taxon>
        <taxon>Fungi</taxon>
        <taxon>Dikarya</taxon>
        <taxon>Ascomycota</taxon>
        <taxon>Pezizomycotina</taxon>
        <taxon>Sordariomycetes</taxon>
        <taxon>Sordariomycetidae</taxon>
        <taxon>Calosphaeriales</taxon>
        <taxon>Pleurostomataceae</taxon>
        <taxon>Pleurostoma</taxon>
    </lineage>
</organism>
<dbReference type="PROSITE" id="PS00775">
    <property type="entry name" value="GLYCOSYL_HYDROL_F3"/>
    <property type="match status" value="1"/>
</dbReference>
<evidence type="ECO:0000256" key="5">
    <source>
        <dbReference type="ARBA" id="ARBA00023001"/>
    </source>
</evidence>
<dbReference type="SUPFAM" id="SSF51445">
    <property type="entry name" value="(Trans)glycosidases"/>
    <property type="match status" value="1"/>
</dbReference>
<dbReference type="InterPro" id="IPR019800">
    <property type="entry name" value="Glyco_hydro_3_AS"/>
</dbReference>
<dbReference type="SMART" id="SM01217">
    <property type="entry name" value="Fn3_like"/>
    <property type="match status" value="1"/>
</dbReference>
<comment type="catalytic activity">
    <reaction evidence="1 10">
        <text>Hydrolysis of terminal, non-reducing beta-D-glucosyl residues with release of beta-D-glucose.</text>
        <dbReference type="EC" id="3.2.1.21"/>
    </reaction>
</comment>
<dbReference type="AlphaFoldDB" id="A0AA38VSX9"/>
<comment type="caution">
    <text evidence="12">The sequence shown here is derived from an EMBL/GenBank/DDBJ whole genome shotgun (WGS) entry which is preliminary data.</text>
</comment>
<protein>
    <recommendedName>
        <fullName evidence="10">beta-glucosidase</fullName>
        <ecNumber evidence="10">3.2.1.21</ecNumber>
    </recommendedName>
</protein>
<evidence type="ECO:0000256" key="8">
    <source>
        <dbReference type="ARBA" id="ARBA00023295"/>
    </source>
</evidence>
<dbReference type="PRINTS" id="PR00133">
    <property type="entry name" value="GLHYDRLASE3"/>
</dbReference>
<evidence type="ECO:0000313" key="13">
    <source>
        <dbReference type="Proteomes" id="UP001174694"/>
    </source>
</evidence>
<evidence type="ECO:0000256" key="4">
    <source>
        <dbReference type="ARBA" id="ARBA00022801"/>
    </source>
</evidence>
<dbReference type="PANTHER" id="PTHR42715">
    <property type="entry name" value="BETA-GLUCOSIDASE"/>
    <property type="match status" value="1"/>
</dbReference>